<organism evidence="2 3">
    <name type="scientific">Streptomyces ipomoeae 91-03</name>
    <dbReference type="NCBI Taxonomy" id="698759"/>
    <lineage>
        <taxon>Bacteria</taxon>
        <taxon>Bacillati</taxon>
        <taxon>Actinomycetota</taxon>
        <taxon>Actinomycetes</taxon>
        <taxon>Kitasatosporales</taxon>
        <taxon>Streptomycetaceae</taxon>
        <taxon>Streptomyces</taxon>
    </lineage>
</organism>
<gene>
    <name evidence="2" type="ORF">STRIP9103_00224</name>
</gene>
<dbReference type="AlphaFoldDB" id="L1KPR5"/>
<reference evidence="2 3" key="1">
    <citation type="submission" date="2012-11" db="EMBL/GenBank/DDBJ databases">
        <authorList>
            <person name="Huguet-Tapia J.C."/>
            <person name="Durkin A.S."/>
            <person name="Pettis G.S."/>
            <person name="Badger J.H."/>
        </authorList>
    </citation>
    <scope>NUCLEOTIDE SEQUENCE [LARGE SCALE GENOMIC DNA]</scope>
    <source>
        <strain evidence="2 3">91-03</strain>
    </source>
</reference>
<evidence type="ECO:0000313" key="2">
    <source>
        <dbReference type="EMBL" id="EKX62485.1"/>
    </source>
</evidence>
<evidence type="ECO:0000256" key="1">
    <source>
        <dbReference type="SAM" id="MobiDB-lite"/>
    </source>
</evidence>
<name>L1KPR5_9ACTN</name>
<keyword evidence="3" id="KW-1185">Reference proteome</keyword>
<feature type="region of interest" description="Disordered" evidence="1">
    <location>
        <begin position="1"/>
        <end position="38"/>
    </location>
</feature>
<protein>
    <submittedName>
        <fullName evidence="2">Uncharacterized protein</fullName>
    </submittedName>
</protein>
<accession>L1KPR5</accession>
<evidence type="ECO:0000313" key="3">
    <source>
        <dbReference type="Proteomes" id="UP000010411"/>
    </source>
</evidence>
<dbReference type="EMBL" id="AEJC01000515">
    <property type="protein sequence ID" value="EKX62485.1"/>
    <property type="molecule type" value="Genomic_DNA"/>
</dbReference>
<sequence length="38" mass="3869">MPQSGTAEGGPRAARGTLPLRGPGEEPEPSPELTRGVI</sequence>
<proteinExistence type="predicted"/>
<dbReference type="Proteomes" id="UP000010411">
    <property type="component" value="Unassembled WGS sequence"/>
</dbReference>
<comment type="caution">
    <text evidence="2">The sequence shown here is derived from an EMBL/GenBank/DDBJ whole genome shotgun (WGS) entry which is preliminary data.</text>
</comment>